<accession>A0ABX8Q3K7</accession>
<gene>
    <name evidence="1" type="ORF">HU718_010440</name>
</gene>
<keyword evidence="2" id="KW-1185">Reference proteome</keyword>
<organism evidence="1 2">
    <name type="scientific">Pseudomonas tensinigenes</name>
    <dbReference type="NCBI Taxonomy" id="2745511"/>
    <lineage>
        <taxon>Bacteria</taxon>
        <taxon>Pseudomonadati</taxon>
        <taxon>Pseudomonadota</taxon>
        <taxon>Gammaproteobacteria</taxon>
        <taxon>Pseudomonadales</taxon>
        <taxon>Pseudomonadaceae</taxon>
        <taxon>Pseudomonas</taxon>
    </lineage>
</organism>
<reference evidence="1 2" key="1">
    <citation type="journal article" date="2020" name="Microorganisms">
        <title>Reliable Identification of Environmental Pseudomonas Isolates Using the rpoD Gene.</title>
        <authorList>
            <consortium name="The Broad Institute Genome Sequencing Platform"/>
            <person name="Girard L."/>
            <person name="Lood C."/>
            <person name="Rokni-Zadeh H."/>
            <person name="van Noort V."/>
            <person name="Lavigne R."/>
            <person name="De Mot R."/>
        </authorList>
    </citation>
    <scope>NUCLEOTIDE SEQUENCE [LARGE SCALE GENOMIC DNA]</scope>
    <source>
        <strain evidence="1 2">ZA 5.3</strain>
    </source>
</reference>
<sequence length="157" mass="17541">MSAKCIFITKQNSFQPATNDFHWSFGAEPINAQHSSFDYSVFPPTGEESWVFAGSTGSLDEENYFSFLLSVPYLDEDLMEYTYKLNDGKGLHVAHIHSIPAPPGFTGFATVDADDAELTIRLDRTTSTVTGDFTATFKSEGYRLWPNGTFKLTRTDQ</sequence>
<name>A0ABX8Q3K7_9PSED</name>
<evidence type="ECO:0000313" key="1">
    <source>
        <dbReference type="EMBL" id="QXI08092.1"/>
    </source>
</evidence>
<dbReference type="EMBL" id="CP077089">
    <property type="protein sequence ID" value="QXI08092.1"/>
    <property type="molecule type" value="Genomic_DNA"/>
</dbReference>
<dbReference type="Proteomes" id="UP000646386">
    <property type="component" value="Chromosome"/>
</dbReference>
<evidence type="ECO:0000313" key="2">
    <source>
        <dbReference type="Proteomes" id="UP000646386"/>
    </source>
</evidence>
<dbReference type="RefSeq" id="WP_110719734.1">
    <property type="nucleotide sequence ID" value="NZ_CP077089.1"/>
</dbReference>
<protein>
    <submittedName>
        <fullName evidence="1">Uncharacterized protein</fullName>
    </submittedName>
</protein>
<reference evidence="1 2" key="2">
    <citation type="journal article" date="2021" name="Microorganisms">
        <title>The Ever-Expanding Pseudomonas Genus: Description of 43 New Species and Partition of the Pseudomonas putida Group.</title>
        <authorList>
            <person name="Girard L."/>
            <person name="Lood C."/>
            <person name="Hofte M."/>
            <person name="Vandamme P."/>
            <person name="Rokni-Zadeh H."/>
            <person name="van Noort V."/>
            <person name="Lavigne R."/>
            <person name="De Mot R."/>
        </authorList>
    </citation>
    <scope>NUCLEOTIDE SEQUENCE [LARGE SCALE GENOMIC DNA]</scope>
    <source>
        <strain evidence="1 2">ZA 5.3</strain>
    </source>
</reference>
<proteinExistence type="predicted"/>